<proteinExistence type="predicted"/>
<comment type="caution">
    <text evidence="1">The sequence shown here is derived from an EMBL/GenBank/DDBJ whole genome shotgun (WGS) entry which is preliminary data.</text>
</comment>
<name>A0ABS5XH86_9GAMM</name>
<keyword evidence="2" id="KW-1185">Reference proteome</keyword>
<accession>A0ABS5XH86</accession>
<reference evidence="1 2" key="1">
    <citation type="submission" date="2021-04" db="EMBL/GenBank/DDBJ databases">
        <title>Pseudomonas boanensis sp. nov., a bacterium isolated from river water used for household purposes in Boane District, Mozambique.</title>
        <authorList>
            <person name="Nicklasson M."/>
            <person name="Martin-Rodriguez A.J."/>
            <person name="Thorell K."/>
            <person name="Neves L."/>
            <person name="Mussagy A."/>
            <person name="Rydberg H.A."/>
            <person name="Hernroth B."/>
            <person name="Svensson-Stadler L."/>
            <person name="Sjoling A."/>
        </authorList>
    </citation>
    <scope>NUCLEOTIDE SEQUENCE [LARGE SCALE GENOMIC DNA]</scope>
    <source>
        <strain evidence="1 2">DB1</strain>
    </source>
</reference>
<evidence type="ECO:0000313" key="1">
    <source>
        <dbReference type="EMBL" id="MBT8767052.1"/>
    </source>
</evidence>
<dbReference type="EMBL" id="JAGTIS010000006">
    <property type="protein sequence ID" value="MBT8767052.1"/>
    <property type="molecule type" value="Genomic_DNA"/>
</dbReference>
<dbReference type="Proteomes" id="UP001519667">
    <property type="component" value="Unassembled WGS sequence"/>
</dbReference>
<organism evidence="1 2">
    <name type="scientific">Metapseudomonas boanensis</name>
    <dbReference type="NCBI Taxonomy" id="2822138"/>
    <lineage>
        <taxon>Bacteria</taxon>
        <taxon>Pseudomonadati</taxon>
        <taxon>Pseudomonadota</taxon>
        <taxon>Gammaproteobacteria</taxon>
        <taxon>Pseudomonadales</taxon>
        <taxon>Pseudomonadaceae</taxon>
        <taxon>Metapseudomonas</taxon>
    </lineage>
</organism>
<protein>
    <submittedName>
        <fullName evidence="1">Uncharacterized protein</fullName>
    </submittedName>
</protein>
<evidence type="ECO:0000313" key="2">
    <source>
        <dbReference type="Proteomes" id="UP001519667"/>
    </source>
</evidence>
<sequence>MASGLRFADDFPDPRRNVVHVGFEGKVTGVQQFDDSVRVVALERLGARRDEERVVFAPDDQLWHLRVAEEGLELWLARQQ</sequence>
<gene>
    <name evidence="1" type="ORF">J7302_13110</name>
</gene>